<evidence type="ECO:0000256" key="4">
    <source>
        <dbReference type="ARBA" id="ARBA00022723"/>
    </source>
</evidence>
<dbReference type="InterPro" id="IPR033411">
    <property type="entry name" value="Ribonuclease_PIN"/>
</dbReference>
<feature type="domain" description="Nin one binding (NOB1) Zn-ribbon-like" evidence="11">
    <location>
        <begin position="299"/>
        <end position="370"/>
    </location>
</feature>
<keyword evidence="7 8" id="KW-0539">Nucleus</keyword>
<feature type="chain" id="PRO_5045514464" description="RNA-binding protein NOB1" evidence="10">
    <location>
        <begin position="26"/>
        <end position="451"/>
    </location>
</feature>
<feature type="compositionally biased region" description="Acidic residues" evidence="9">
    <location>
        <begin position="227"/>
        <end position="243"/>
    </location>
</feature>
<comment type="caution">
    <text evidence="13">The sequence shown here is derived from an EMBL/GenBank/DDBJ whole genome shotgun (WGS) entry which is preliminary data.</text>
</comment>
<evidence type="ECO:0000256" key="7">
    <source>
        <dbReference type="ARBA" id="ARBA00023242"/>
    </source>
</evidence>
<dbReference type="InterPro" id="IPR039907">
    <property type="entry name" value="NOB1"/>
</dbReference>
<keyword evidence="5" id="KW-0378">Hydrolase</keyword>
<comment type="function">
    <text evidence="8">May play a role in mRNA degradation.</text>
</comment>
<dbReference type="CDD" id="cd09876">
    <property type="entry name" value="PIN_Nob1-like"/>
    <property type="match status" value="1"/>
</dbReference>
<evidence type="ECO:0000259" key="11">
    <source>
        <dbReference type="Pfam" id="PF08772"/>
    </source>
</evidence>
<evidence type="ECO:0000256" key="2">
    <source>
        <dbReference type="ARBA" id="ARBA00005858"/>
    </source>
</evidence>
<dbReference type="InterPro" id="IPR036283">
    <property type="entry name" value="NOB1_Zf-like_sf"/>
</dbReference>
<accession>A0ABQ9HWR7</accession>
<feature type="signal peptide" evidence="10">
    <location>
        <begin position="1"/>
        <end position="25"/>
    </location>
</feature>
<evidence type="ECO:0000259" key="12">
    <source>
        <dbReference type="Pfam" id="PF17146"/>
    </source>
</evidence>
<keyword evidence="6 8" id="KW-0862">Zinc</keyword>
<comment type="subcellular location">
    <subcellularLocation>
        <location evidence="1 8">Nucleus</location>
    </subcellularLocation>
</comment>
<dbReference type="PANTHER" id="PTHR12814:SF2">
    <property type="entry name" value="RNA-BINDING PROTEIN NOB1"/>
    <property type="match status" value="1"/>
</dbReference>
<dbReference type="Gene3D" id="3.40.50.1010">
    <property type="entry name" value="5'-nuclease"/>
    <property type="match status" value="1"/>
</dbReference>
<feature type="region of interest" description="Disordered" evidence="9">
    <location>
        <begin position="227"/>
        <end position="246"/>
    </location>
</feature>
<evidence type="ECO:0000256" key="6">
    <source>
        <dbReference type="ARBA" id="ARBA00022833"/>
    </source>
</evidence>
<dbReference type="Gene3D" id="6.20.210.10">
    <property type="entry name" value="Nin one binding (NOB1), Zn-ribbon-like"/>
    <property type="match status" value="1"/>
</dbReference>
<keyword evidence="14" id="KW-1185">Reference proteome</keyword>
<evidence type="ECO:0000256" key="9">
    <source>
        <dbReference type="SAM" id="MobiDB-lite"/>
    </source>
</evidence>
<evidence type="ECO:0000256" key="1">
    <source>
        <dbReference type="ARBA" id="ARBA00004123"/>
    </source>
</evidence>
<evidence type="ECO:0000313" key="14">
    <source>
        <dbReference type="Proteomes" id="UP001159363"/>
    </source>
</evidence>
<organism evidence="13 14">
    <name type="scientific">Dryococelus australis</name>
    <dbReference type="NCBI Taxonomy" id="614101"/>
    <lineage>
        <taxon>Eukaryota</taxon>
        <taxon>Metazoa</taxon>
        <taxon>Ecdysozoa</taxon>
        <taxon>Arthropoda</taxon>
        <taxon>Hexapoda</taxon>
        <taxon>Insecta</taxon>
        <taxon>Pterygota</taxon>
        <taxon>Neoptera</taxon>
        <taxon>Polyneoptera</taxon>
        <taxon>Phasmatodea</taxon>
        <taxon>Verophasmatodea</taxon>
        <taxon>Anareolatae</taxon>
        <taxon>Phasmatidae</taxon>
        <taxon>Eurycanthinae</taxon>
        <taxon>Dryococelus</taxon>
    </lineage>
</organism>
<comment type="similarity">
    <text evidence="2 8">Belongs to the NOB1 family.</text>
</comment>
<dbReference type="Pfam" id="PF08772">
    <property type="entry name" value="Zn_ribbon_NOB1"/>
    <property type="match status" value="1"/>
</dbReference>
<feature type="region of interest" description="Disordered" evidence="9">
    <location>
        <begin position="153"/>
        <end position="178"/>
    </location>
</feature>
<dbReference type="Proteomes" id="UP001159363">
    <property type="component" value="Chromosome 3"/>
</dbReference>
<sequence>MMFSKSFVLPTGLFVILYFLQDISEKIFTVQEVVDEIKNKRQLRRLVVLPYDVQIKDVFTENIAFITEFSKKTGDYPSLSATDIKVMALTYQLEKEKVGTEHLKSEPTVNRTVTFSAKKPSDVGSEMQAGFYLPTERSKVLDDEVTNKMASLNCDTNDETSKQVTENKSASDSEESVIYEDAKDRILESDDSFRNCHEDVNVSTDDKEGSCFDTNDILYPVFTQENDYDDEEEEDESDSDGDDAWITPSNIKQVKKEIHFEENDDEKPHVVACITSDFAMQNVMMQLGLKVASVDGRIIHHLRTFILRCYGCHKTTSIMTKLFCPNCGNKTLKKVAVSLNEDGTQHIHINAKKPLTARGKKFSLPIPKGGKHANNPILVEDQRLPQQHASRLARQKNDPLAPDYIAGFSPFIMRDVSSRSAMLGIRPSETKHWMRKNPNEAVRRRSKKKKH</sequence>
<proteinExistence type="inferred from homology"/>
<dbReference type="PANTHER" id="PTHR12814">
    <property type="entry name" value="RNA-BINDING PROTEIN NOB1"/>
    <property type="match status" value="1"/>
</dbReference>
<dbReference type="EMBL" id="JARBHB010000003">
    <property type="protein sequence ID" value="KAJ8888712.1"/>
    <property type="molecule type" value="Genomic_DNA"/>
</dbReference>
<reference evidence="13 14" key="1">
    <citation type="submission" date="2023-02" db="EMBL/GenBank/DDBJ databases">
        <title>LHISI_Scaffold_Assembly.</title>
        <authorList>
            <person name="Stuart O.P."/>
            <person name="Cleave R."/>
            <person name="Magrath M.J.L."/>
            <person name="Mikheyev A.S."/>
        </authorList>
    </citation>
    <scope>NUCLEOTIDE SEQUENCE [LARGE SCALE GENOMIC DNA]</scope>
    <source>
        <strain evidence="13">Daus_M_001</strain>
        <tissue evidence="13">Leg muscle</tissue>
    </source>
</reference>
<dbReference type="InterPro" id="IPR017117">
    <property type="entry name" value="Nob1_euk"/>
</dbReference>
<protein>
    <recommendedName>
        <fullName evidence="8">RNA-binding protein NOB1</fullName>
    </recommendedName>
</protein>
<dbReference type="PIRSF" id="PIRSF037125">
    <property type="entry name" value="D-site_20S_pre-rRNA_nuclease"/>
    <property type="match status" value="1"/>
</dbReference>
<evidence type="ECO:0000256" key="10">
    <source>
        <dbReference type="SAM" id="SignalP"/>
    </source>
</evidence>
<evidence type="ECO:0000256" key="5">
    <source>
        <dbReference type="ARBA" id="ARBA00022801"/>
    </source>
</evidence>
<evidence type="ECO:0000313" key="13">
    <source>
        <dbReference type="EMBL" id="KAJ8888712.1"/>
    </source>
</evidence>
<name>A0ABQ9HWR7_9NEOP</name>
<keyword evidence="10" id="KW-0732">Signal</keyword>
<dbReference type="InterPro" id="IPR014881">
    <property type="entry name" value="NOB1_Zn-bd"/>
</dbReference>
<evidence type="ECO:0000256" key="3">
    <source>
        <dbReference type="ARBA" id="ARBA00022722"/>
    </source>
</evidence>
<gene>
    <name evidence="13" type="ORF">PR048_008204</name>
</gene>
<keyword evidence="3" id="KW-0540">Nuclease</keyword>
<evidence type="ECO:0000256" key="8">
    <source>
        <dbReference type="PIRNR" id="PIRNR037125"/>
    </source>
</evidence>
<dbReference type="Pfam" id="PF17146">
    <property type="entry name" value="PIN_6"/>
    <property type="match status" value="1"/>
</dbReference>
<keyword evidence="4 8" id="KW-0479">Metal-binding</keyword>
<dbReference type="SUPFAM" id="SSF144206">
    <property type="entry name" value="NOB1 zinc finger-like"/>
    <property type="match status" value="1"/>
</dbReference>
<feature type="domain" description="Ribonuclease PIN" evidence="12">
    <location>
        <begin position="8"/>
        <end position="93"/>
    </location>
</feature>